<dbReference type="InterPro" id="IPR009057">
    <property type="entry name" value="Homeodomain-like_sf"/>
</dbReference>
<dbReference type="Gene3D" id="1.10.357.10">
    <property type="entry name" value="Tetracycline Repressor, domain 2"/>
    <property type="match status" value="1"/>
</dbReference>
<accession>A0ABS5UW74</accession>
<dbReference type="Pfam" id="PF00440">
    <property type="entry name" value="TetR_N"/>
    <property type="match status" value="1"/>
</dbReference>
<dbReference type="InterPro" id="IPR001647">
    <property type="entry name" value="HTH_TetR"/>
</dbReference>
<feature type="domain" description="HTH tetR-type" evidence="3">
    <location>
        <begin position="5"/>
        <end position="65"/>
    </location>
</feature>
<comment type="caution">
    <text evidence="4">The sequence shown here is derived from an EMBL/GenBank/DDBJ whole genome shotgun (WGS) entry which is preliminary data.</text>
</comment>
<evidence type="ECO:0000256" key="2">
    <source>
        <dbReference type="PROSITE-ProRule" id="PRU00335"/>
    </source>
</evidence>
<evidence type="ECO:0000313" key="5">
    <source>
        <dbReference type="Proteomes" id="UP000711736"/>
    </source>
</evidence>
<dbReference type="EMBL" id="JAFEJU010000004">
    <property type="protein sequence ID" value="MBT1175362.1"/>
    <property type="molecule type" value="Genomic_DNA"/>
</dbReference>
<evidence type="ECO:0000313" key="4">
    <source>
        <dbReference type="EMBL" id="MBT1175362.1"/>
    </source>
</evidence>
<dbReference type="PROSITE" id="PS50977">
    <property type="entry name" value="HTH_TETR_2"/>
    <property type="match status" value="1"/>
</dbReference>
<evidence type="ECO:0000256" key="1">
    <source>
        <dbReference type="ARBA" id="ARBA00023125"/>
    </source>
</evidence>
<keyword evidence="1 2" id="KW-0238">DNA-binding</keyword>
<dbReference type="RefSeq" id="WP_214376573.1">
    <property type="nucleotide sequence ID" value="NZ_JAFEJU010000004.1"/>
</dbReference>
<organism evidence="4 5">
    <name type="scientific">Bifidobacterium colobi</name>
    <dbReference type="NCBI Taxonomy" id="2809026"/>
    <lineage>
        <taxon>Bacteria</taxon>
        <taxon>Bacillati</taxon>
        <taxon>Actinomycetota</taxon>
        <taxon>Actinomycetes</taxon>
        <taxon>Bifidobacteriales</taxon>
        <taxon>Bifidobacteriaceae</taxon>
        <taxon>Bifidobacterium</taxon>
    </lineage>
</organism>
<gene>
    <name evidence="4" type="ORF">JS530_07610</name>
</gene>
<dbReference type="PRINTS" id="PR00455">
    <property type="entry name" value="HTHTETR"/>
</dbReference>
<name>A0ABS5UW74_9BIFI</name>
<dbReference type="Proteomes" id="UP000711736">
    <property type="component" value="Unassembled WGS sequence"/>
</dbReference>
<keyword evidence="5" id="KW-1185">Reference proteome</keyword>
<proteinExistence type="predicted"/>
<feature type="DNA-binding region" description="H-T-H motif" evidence="2">
    <location>
        <begin position="28"/>
        <end position="47"/>
    </location>
</feature>
<dbReference type="SUPFAM" id="SSF46689">
    <property type="entry name" value="Homeodomain-like"/>
    <property type="match status" value="1"/>
</dbReference>
<sequence>MTKRNEKIDSILNAATELIGAYGYYGTSLERIGEATGMSKQNLLYYIKNKQTLMSMLIEQRYDRPQELLDYQDRLNAMSQEERRAHPPLLPDYFRLNAAINESRPNYVRMFAMLSVESLNPAHPAHDYFSRREATTTAGDAGVEWLLPDGVDLISTIHACHCAMDGVQLRWLREPNSSLREMWSECEKTLFPSPLWDGYK</sequence>
<evidence type="ECO:0000259" key="3">
    <source>
        <dbReference type="PROSITE" id="PS50977"/>
    </source>
</evidence>
<reference evidence="4 5" key="1">
    <citation type="journal article" date="2021" name="Environ. Microbiol.">
        <title>Genetic insights into the dark matter of the mammalian gut microbiota through targeted genome reconstruction.</title>
        <authorList>
            <person name="Lugli G.A."/>
            <person name="Alessandri G."/>
            <person name="Milani C."/>
            <person name="Viappiani A."/>
            <person name="Fontana F."/>
            <person name="Tarracchini C."/>
            <person name="Mancabelli L."/>
            <person name="Argentini C."/>
            <person name="Ruiz L."/>
            <person name="Margolles A."/>
            <person name="van Sinderen D."/>
            <person name="Turroni F."/>
            <person name="Ventura M."/>
        </authorList>
    </citation>
    <scope>NUCLEOTIDE SEQUENCE [LARGE SCALE GENOMIC DNA]</scope>
    <source>
        <strain evidence="4 5">LC6</strain>
    </source>
</reference>
<protein>
    <submittedName>
        <fullName evidence="4">TetR family transcriptional regulator</fullName>
    </submittedName>
</protein>